<keyword evidence="1" id="KW-0732">Signal</keyword>
<dbReference type="RefSeq" id="WP_176009974.1">
    <property type="nucleotide sequence ID" value="NZ_CP041372.2"/>
</dbReference>
<dbReference type="KEGG" id="psua:FLK61_35605"/>
<feature type="chain" id="PRO_5032699049" evidence="1">
    <location>
        <begin position="22"/>
        <end position="173"/>
    </location>
</feature>
<evidence type="ECO:0000313" key="2">
    <source>
        <dbReference type="EMBL" id="QKS71991.1"/>
    </source>
</evidence>
<dbReference type="AlphaFoldDB" id="A0A859FG43"/>
<sequence>MKTIIGAFLAFFIIPFSYAHANSNSNNMSVTEETVNKVIEERELFGINSDATDLEDLILEGNISLKFGVHMTDEEEQDLSTRLEEQKETTNKIQDIIKSSKYLEDNYLGSYIDQASGGDIFFGFKPGTDLNIIKNNNRSLNTLNNNSEIDIVLYHAEYSEDELDEITSIINKT</sequence>
<name>A0A859FG43_9BACI</name>
<evidence type="ECO:0000313" key="3">
    <source>
        <dbReference type="Proteomes" id="UP000318138"/>
    </source>
</evidence>
<dbReference type="EMBL" id="CP041372">
    <property type="protein sequence ID" value="QKS71991.1"/>
    <property type="molecule type" value="Genomic_DNA"/>
</dbReference>
<protein>
    <submittedName>
        <fullName evidence="2">Uncharacterized protein</fullName>
    </submittedName>
</protein>
<keyword evidence="3" id="KW-1185">Reference proteome</keyword>
<dbReference type="Proteomes" id="UP000318138">
    <property type="component" value="Chromosome"/>
</dbReference>
<feature type="signal peptide" evidence="1">
    <location>
        <begin position="1"/>
        <end position="21"/>
    </location>
</feature>
<gene>
    <name evidence="2" type="ORF">FLK61_35605</name>
</gene>
<proteinExistence type="predicted"/>
<accession>A0A859FG43</accession>
<evidence type="ECO:0000256" key="1">
    <source>
        <dbReference type="SAM" id="SignalP"/>
    </source>
</evidence>
<organism evidence="2 3">
    <name type="scientific">Paenalkalicoccus suaedae</name>
    <dbReference type="NCBI Taxonomy" id="2592382"/>
    <lineage>
        <taxon>Bacteria</taxon>
        <taxon>Bacillati</taxon>
        <taxon>Bacillota</taxon>
        <taxon>Bacilli</taxon>
        <taxon>Bacillales</taxon>
        <taxon>Bacillaceae</taxon>
        <taxon>Paenalkalicoccus</taxon>
    </lineage>
</organism>
<reference evidence="3" key="1">
    <citation type="submission" date="2019-07" db="EMBL/GenBank/DDBJ databases">
        <title>Bacillus alkalisoli sp. nov. isolated from saline soil.</title>
        <authorList>
            <person name="Sun J.-Q."/>
            <person name="Xu L."/>
        </authorList>
    </citation>
    <scope>NUCLEOTIDE SEQUENCE [LARGE SCALE GENOMIC DNA]</scope>
    <source>
        <strain evidence="3">M4U3P1</strain>
    </source>
</reference>